<dbReference type="Pfam" id="PF00480">
    <property type="entry name" value="ROK"/>
    <property type="match status" value="1"/>
</dbReference>
<reference evidence="3 4" key="1">
    <citation type="submission" date="2024-09" db="EMBL/GenBank/DDBJ databases">
        <authorList>
            <person name="Sun Q."/>
            <person name="Mori K."/>
        </authorList>
    </citation>
    <scope>NUCLEOTIDE SEQUENCE [LARGE SCALE GENOMIC DNA]</scope>
    <source>
        <strain evidence="3 4">JCM 9626</strain>
    </source>
</reference>
<dbReference type="InterPro" id="IPR036390">
    <property type="entry name" value="WH_DNA-bd_sf"/>
</dbReference>
<organism evidence="3 4">
    <name type="scientific">Nocardioides plantarum</name>
    <dbReference type="NCBI Taxonomy" id="29299"/>
    <lineage>
        <taxon>Bacteria</taxon>
        <taxon>Bacillati</taxon>
        <taxon>Actinomycetota</taxon>
        <taxon>Actinomycetes</taxon>
        <taxon>Propionibacteriales</taxon>
        <taxon>Nocardioidaceae</taxon>
        <taxon>Nocardioides</taxon>
    </lineage>
</organism>
<evidence type="ECO:0000313" key="4">
    <source>
        <dbReference type="Proteomes" id="UP001589750"/>
    </source>
</evidence>
<dbReference type="SUPFAM" id="SSF53067">
    <property type="entry name" value="Actin-like ATPase domain"/>
    <property type="match status" value="1"/>
</dbReference>
<dbReference type="InterPro" id="IPR049874">
    <property type="entry name" value="ROK_cs"/>
</dbReference>
<dbReference type="RefSeq" id="WP_140010081.1">
    <property type="nucleotide sequence ID" value="NZ_JBHMDG010000026.1"/>
</dbReference>
<proteinExistence type="inferred from homology"/>
<dbReference type="EMBL" id="JBHMDG010000026">
    <property type="protein sequence ID" value="MFB9314961.1"/>
    <property type="molecule type" value="Genomic_DNA"/>
</dbReference>
<protein>
    <submittedName>
        <fullName evidence="3">ROK family protein</fullName>
    </submittedName>
</protein>
<dbReference type="PROSITE" id="PS01125">
    <property type="entry name" value="ROK"/>
    <property type="match status" value="1"/>
</dbReference>
<accession>A0ABV5KE77</accession>
<dbReference type="SUPFAM" id="SSF46785">
    <property type="entry name" value="Winged helix' DNA-binding domain"/>
    <property type="match status" value="1"/>
</dbReference>
<dbReference type="Gene3D" id="3.30.420.40">
    <property type="match status" value="2"/>
</dbReference>
<dbReference type="InterPro" id="IPR000835">
    <property type="entry name" value="HTH_MarR-typ"/>
</dbReference>
<comment type="similarity">
    <text evidence="1">Belongs to the ROK (NagC/XylR) family.</text>
</comment>
<dbReference type="Proteomes" id="UP001589750">
    <property type="component" value="Unassembled WGS sequence"/>
</dbReference>
<evidence type="ECO:0000313" key="3">
    <source>
        <dbReference type="EMBL" id="MFB9314961.1"/>
    </source>
</evidence>
<comment type="caution">
    <text evidence="3">The sequence shown here is derived from an EMBL/GenBank/DDBJ whole genome shotgun (WGS) entry which is preliminary data.</text>
</comment>
<dbReference type="Pfam" id="PF12802">
    <property type="entry name" value="MarR_2"/>
    <property type="match status" value="1"/>
</dbReference>
<feature type="domain" description="HTH marR-type" evidence="2">
    <location>
        <begin position="31"/>
        <end position="79"/>
    </location>
</feature>
<evidence type="ECO:0000256" key="1">
    <source>
        <dbReference type="ARBA" id="ARBA00006479"/>
    </source>
</evidence>
<dbReference type="InterPro" id="IPR043129">
    <property type="entry name" value="ATPase_NBD"/>
</dbReference>
<keyword evidence="4" id="KW-1185">Reference proteome</keyword>
<dbReference type="InterPro" id="IPR011991">
    <property type="entry name" value="ArsR-like_HTH"/>
</dbReference>
<gene>
    <name evidence="3" type="ORF">ACFFRI_18020</name>
</gene>
<name>A0ABV5KE77_9ACTN</name>
<dbReference type="CDD" id="cd00090">
    <property type="entry name" value="HTH_ARSR"/>
    <property type="match status" value="1"/>
</dbReference>
<evidence type="ECO:0000259" key="2">
    <source>
        <dbReference type="Pfam" id="PF12802"/>
    </source>
</evidence>
<dbReference type="InterPro" id="IPR036388">
    <property type="entry name" value="WH-like_DNA-bd_sf"/>
</dbReference>
<dbReference type="Gene3D" id="1.10.10.10">
    <property type="entry name" value="Winged helix-like DNA-binding domain superfamily/Winged helix DNA-binding domain"/>
    <property type="match status" value="1"/>
</dbReference>
<dbReference type="PANTHER" id="PTHR18964:SF173">
    <property type="entry name" value="GLUCOKINASE"/>
    <property type="match status" value="1"/>
</dbReference>
<dbReference type="PANTHER" id="PTHR18964">
    <property type="entry name" value="ROK (REPRESSOR, ORF, KINASE) FAMILY"/>
    <property type="match status" value="1"/>
</dbReference>
<sequence>MSTSDPAPGSTASLRTANQRRVLDVLRGQGPVVAPTDGPAEGQITQAELARTTGLAPATVSSIVRELAGAGLVATVKGSGRRGTTVQLASSAGVVAGIDFGHRHVSVAVGDLTGQVVCEASRPLGPAHHYDEGLGHAAEMLASMLTDLALEADAVRTVGLGLPAPIIDDVVRSSAILPGWVGVNAKRVAMERFAGPVHIENDANLGALAEHRLGSARGHSTMIYLKLSSGVGSGIVIDDRLFHGASGTAGEVGHLTVDEHGPVCRCGSRGCLETYASTGSVLELMATHMPDATLDDVVEAARGGNVSAVRSLEDAGLHLGWGLGSLVNLFNPSLIVIGGDLARAGDLLLDSARVGLRRHALDAVAATPVVVSELGRRAALVGSVLLAAERTDLLPEAASG</sequence>
<dbReference type="InterPro" id="IPR000600">
    <property type="entry name" value="ROK"/>
</dbReference>